<keyword evidence="3" id="KW-1185">Reference proteome</keyword>
<dbReference type="Gene3D" id="1.10.3210.10">
    <property type="entry name" value="Hypothetical protein af1432"/>
    <property type="match status" value="1"/>
</dbReference>
<gene>
    <name evidence="2" type="ORF">PM10SUCC1_20230</name>
</gene>
<dbReference type="AlphaFoldDB" id="A0A9W6LN44"/>
<dbReference type="Proteomes" id="UP001144471">
    <property type="component" value="Unassembled WGS sequence"/>
</dbReference>
<feature type="domain" description="HD" evidence="1">
    <location>
        <begin position="46"/>
        <end position="126"/>
    </location>
</feature>
<name>A0A9W6LN44_9FUSO</name>
<dbReference type="RefSeq" id="WP_281835695.1">
    <property type="nucleotide sequence ID" value="NZ_BSDY01000008.1"/>
</dbReference>
<dbReference type="EMBL" id="BSDY01000008">
    <property type="protein sequence ID" value="GLI56509.1"/>
    <property type="molecule type" value="Genomic_DNA"/>
</dbReference>
<evidence type="ECO:0000313" key="2">
    <source>
        <dbReference type="EMBL" id="GLI56509.1"/>
    </source>
</evidence>
<protein>
    <submittedName>
        <fullName evidence="2">Phosphohydrolase</fullName>
    </submittedName>
</protein>
<evidence type="ECO:0000313" key="3">
    <source>
        <dbReference type="Proteomes" id="UP001144471"/>
    </source>
</evidence>
<dbReference type="InterPro" id="IPR006674">
    <property type="entry name" value="HD_domain"/>
</dbReference>
<dbReference type="SUPFAM" id="SSF109604">
    <property type="entry name" value="HD-domain/PDEase-like"/>
    <property type="match status" value="1"/>
</dbReference>
<proteinExistence type="predicted"/>
<reference evidence="2" key="1">
    <citation type="submission" date="2022-12" db="EMBL/GenBank/DDBJ databases">
        <title>Reference genome sequencing for broad-spectrum identification of bacterial and archaeal isolates by mass spectrometry.</title>
        <authorList>
            <person name="Sekiguchi Y."/>
            <person name="Tourlousse D.M."/>
        </authorList>
    </citation>
    <scope>NUCLEOTIDE SEQUENCE</scope>
    <source>
        <strain evidence="2">10succ1</strain>
    </source>
</reference>
<dbReference type="Pfam" id="PF01966">
    <property type="entry name" value="HD"/>
    <property type="match status" value="1"/>
</dbReference>
<sequence>MIDRIRQGLNYMYGVYNERDDELARKYLSAKEYEIFIGMSNYDKVHSIEVLKMLLEDDKLCYKKEYIKLALLHDCGKEGAGLLKRMKKVIVGDRRLEDHPERSYELLKEINPKVAKLSRAHHRKDVPKDLKRFQDIDDHC</sequence>
<organism evidence="2 3">
    <name type="scientific">Propionigenium maris DSM 9537</name>
    <dbReference type="NCBI Taxonomy" id="1123000"/>
    <lineage>
        <taxon>Bacteria</taxon>
        <taxon>Fusobacteriati</taxon>
        <taxon>Fusobacteriota</taxon>
        <taxon>Fusobacteriia</taxon>
        <taxon>Fusobacteriales</taxon>
        <taxon>Fusobacteriaceae</taxon>
        <taxon>Propionigenium</taxon>
    </lineage>
</organism>
<accession>A0A9W6LN44</accession>
<evidence type="ECO:0000259" key="1">
    <source>
        <dbReference type="Pfam" id="PF01966"/>
    </source>
</evidence>
<comment type="caution">
    <text evidence="2">The sequence shown here is derived from an EMBL/GenBank/DDBJ whole genome shotgun (WGS) entry which is preliminary data.</text>
</comment>